<dbReference type="Proteomes" id="UP000007013">
    <property type="component" value="Chromosome"/>
</dbReference>
<evidence type="ECO:0000313" key="2">
    <source>
        <dbReference type="EMBL" id="ACB77017.1"/>
    </source>
</evidence>
<reference evidence="2 3" key="1">
    <citation type="journal article" date="2011" name="J. Bacteriol.">
        <title>Genome sequence of the verrucomicrobium Opitutus terrae PB90-1, an abundant inhabitant of rice paddy soil ecosystems.</title>
        <authorList>
            <person name="van Passel M.W."/>
            <person name="Kant R."/>
            <person name="Palva A."/>
            <person name="Copeland A."/>
            <person name="Lucas S."/>
            <person name="Lapidus A."/>
            <person name="Glavina del Rio T."/>
            <person name="Pitluck S."/>
            <person name="Goltsman E."/>
            <person name="Clum A."/>
            <person name="Sun H."/>
            <person name="Schmutz J."/>
            <person name="Larimer F.W."/>
            <person name="Land M.L."/>
            <person name="Hauser L."/>
            <person name="Kyrpides N."/>
            <person name="Mikhailova N."/>
            <person name="Richardson P.P."/>
            <person name="Janssen P.H."/>
            <person name="de Vos W.M."/>
            <person name="Smidt H."/>
        </authorList>
    </citation>
    <scope>NUCLEOTIDE SEQUENCE [LARGE SCALE GENOMIC DNA]</scope>
    <source>
        <strain evidence="3">DSM 11246 / JCM 15787 / PB90-1</strain>
    </source>
</reference>
<dbReference type="Gene3D" id="2.50.20.10">
    <property type="entry name" value="Lipoprotein localisation LolA/LolB/LppX"/>
    <property type="match status" value="1"/>
</dbReference>
<dbReference type="EMBL" id="CP001032">
    <property type="protein sequence ID" value="ACB77017.1"/>
    <property type="molecule type" value="Genomic_DNA"/>
</dbReference>
<dbReference type="STRING" id="452637.Oter_3742"/>
<dbReference type="Pfam" id="PF17131">
    <property type="entry name" value="LolA_like"/>
    <property type="match status" value="1"/>
</dbReference>
<proteinExistence type="predicted"/>
<organism evidence="2 3">
    <name type="scientific">Opitutus terrae (strain DSM 11246 / JCM 15787 / PB90-1)</name>
    <dbReference type="NCBI Taxonomy" id="452637"/>
    <lineage>
        <taxon>Bacteria</taxon>
        <taxon>Pseudomonadati</taxon>
        <taxon>Verrucomicrobiota</taxon>
        <taxon>Opitutia</taxon>
        <taxon>Opitutales</taxon>
        <taxon>Opitutaceae</taxon>
        <taxon>Opitutus</taxon>
    </lineage>
</organism>
<evidence type="ECO:0000313" key="3">
    <source>
        <dbReference type="Proteomes" id="UP000007013"/>
    </source>
</evidence>
<accession>B1ZYB9</accession>
<dbReference type="HOGENOM" id="CLU_917767_0_0_0"/>
<name>B1ZYB9_OPITP</name>
<dbReference type="eggNOG" id="ENOG5033ZE1">
    <property type="taxonomic scope" value="Bacteria"/>
</dbReference>
<dbReference type="AlphaFoldDB" id="B1ZYB9"/>
<protein>
    <recommendedName>
        <fullName evidence="1">Uncharacterized protein TP-0789 domain-containing protein</fullName>
    </recommendedName>
</protein>
<keyword evidence="3" id="KW-1185">Reference proteome</keyword>
<dbReference type="InterPro" id="IPR033399">
    <property type="entry name" value="TP_0789-like"/>
</dbReference>
<gene>
    <name evidence="2" type="ordered locus">Oter_3742</name>
</gene>
<feature type="domain" description="Uncharacterized protein TP-0789" evidence="1">
    <location>
        <begin position="155"/>
        <end position="283"/>
    </location>
</feature>
<dbReference type="KEGG" id="ote:Oter_3742"/>
<evidence type="ECO:0000259" key="1">
    <source>
        <dbReference type="Pfam" id="PF17131"/>
    </source>
</evidence>
<sequence>MRFSGRAAPARLWRAFLLATLAGGLITPALWAQASRTTSRPPLISIGKPDPDDARKALEQLRRQGIAGNYYLELQVRIMPRRGAERFVLGRLWGGRNEIGPLTRVSLTPEDGAGGEQRLLIQNGRESGVWRWQPGRGPEQLGIETLLDPLIPDTELTAFDLQMPFVYWEQFTYEGLRRFRGRPAHVIELQPPPEFAARHPDIGGVRVHLDSQFNALVQTELLDRRGAVLKTLSLVDLKKVDDQWIPKTLDIRDERTRNKTRVSVTAAALGLEFAGPLFEPAQLAEAVRPPPEDRLTRIED</sequence>